<sequence>RTTREDEEMRRLMLVEGGGGGGGGECVRMLSADSSRPEDHTARPPCVPSALFANISAIKHWTDSYSDLTTFLANAPVVSRLVLRATRICTVLARSFLRPFALASEISDWTRQSSVVTRQSLAGNCCNRYTVSRSRDYIPEGYWFSGVVTFVKSSQTPCSERKLERLSSACRSITKEHSRPIPDGIHCGYASPAFSDTEKAISYCEEKLLEVVLELVNPRGANARDRHGTREVTLDPAKATAVGFDQRPIKR</sequence>
<dbReference type="AlphaFoldDB" id="A0A195CWT4"/>
<keyword evidence="2" id="KW-1185">Reference proteome</keyword>
<dbReference type="Proteomes" id="UP000078542">
    <property type="component" value="Unassembled WGS sequence"/>
</dbReference>
<reference evidence="1 2" key="1">
    <citation type="submission" date="2016-03" db="EMBL/GenBank/DDBJ databases">
        <title>Cyphomyrmex costatus WGS genome.</title>
        <authorList>
            <person name="Nygaard S."/>
            <person name="Hu H."/>
            <person name="Boomsma J."/>
            <person name="Zhang G."/>
        </authorList>
    </citation>
    <scope>NUCLEOTIDE SEQUENCE [LARGE SCALE GENOMIC DNA]</scope>
    <source>
        <strain evidence="1">MS0001</strain>
        <tissue evidence="1">Whole body</tissue>
    </source>
</reference>
<protein>
    <submittedName>
        <fullName evidence="1">Uncharacterized protein</fullName>
    </submittedName>
</protein>
<accession>A0A195CWT4</accession>
<gene>
    <name evidence="1" type="ORF">ALC62_04606</name>
</gene>
<proteinExistence type="predicted"/>
<evidence type="ECO:0000313" key="1">
    <source>
        <dbReference type="EMBL" id="KYN04614.1"/>
    </source>
</evidence>
<feature type="non-terminal residue" evidence="1">
    <location>
        <position position="1"/>
    </location>
</feature>
<evidence type="ECO:0000313" key="2">
    <source>
        <dbReference type="Proteomes" id="UP000078542"/>
    </source>
</evidence>
<dbReference type="EMBL" id="KQ977259">
    <property type="protein sequence ID" value="KYN04614.1"/>
    <property type="molecule type" value="Genomic_DNA"/>
</dbReference>
<organism evidence="1 2">
    <name type="scientific">Cyphomyrmex costatus</name>
    <dbReference type="NCBI Taxonomy" id="456900"/>
    <lineage>
        <taxon>Eukaryota</taxon>
        <taxon>Metazoa</taxon>
        <taxon>Ecdysozoa</taxon>
        <taxon>Arthropoda</taxon>
        <taxon>Hexapoda</taxon>
        <taxon>Insecta</taxon>
        <taxon>Pterygota</taxon>
        <taxon>Neoptera</taxon>
        <taxon>Endopterygota</taxon>
        <taxon>Hymenoptera</taxon>
        <taxon>Apocrita</taxon>
        <taxon>Aculeata</taxon>
        <taxon>Formicoidea</taxon>
        <taxon>Formicidae</taxon>
        <taxon>Myrmicinae</taxon>
        <taxon>Cyphomyrmex</taxon>
    </lineage>
</organism>
<name>A0A195CWT4_9HYME</name>